<dbReference type="AlphaFoldDB" id="A0A2S9V8Q5"/>
<dbReference type="InterPro" id="IPR050415">
    <property type="entry name" value="MRET"/>
</dbReference>
<feature type="compositionally biased region" description="Basic and acidic residues" evidence="12">
    <location>
        <begin position="37"/>
        <end position="46"/>
    </location>
</feature>
<dbReference type="InterPro" id="IPR036010">
    <property type="entry name" value="2Fe-2S_ferredoxin-like_sf"/>
</dbReference>
<dbReference type="Gene3D" id="3.10.20.30">
    <property type="match status" value="1"/>
</dbReference>
<feature type="domain" description="2Fe-2S ferredoxin-type" evidence="14">
    <location>
        <begin position="561"/>
        <end position="645"/>
    </location>
</feature>
<proteinExistence type="inferred from homology"/>
<evidence type="ECO:0000256" key="1">
    <source>
        <dbReference type="ARBA" id="ARBA00001974"/>
    </source>
</evidence>
<evidence type="ECO:0000259" key="15">
    <source>
        <dbReference type="PROSITE" id="PS51384"/>
    </source>
</evidence>
<dbReference type="OrthoDB" id="581532at2"/>
<keyword evidence="3" id="KW-0001">2Fe-2S</keyword>
<evidence type="ECO:0000256" key="5">
    <source>
        <dbReference type="ARBA" id="ARBA00022827"/>
    </source>
</evidence>
<dbReference type="PANTHER" id="PTHR47354:SF6">
    <property type="entry name" value="NADH OXIDOREDUCTASE HCR"/>
    <property type="match status" value="1"/>
</dbReference>
<feature type="compositionally biased region" description="Polar residues" evidence="12">
    <location>
        <begin position="251"/>
        <end position="268"/>
    </location>
</feature>
<evidence type="ECO:0000256" key="3">
    <source>
        <dbReference type="ARBA" id="ARBA00022714"/>
    </source>
</evidence>
<dbReference type="InterPro" id="IPR001709">
    <property type="entry name" value="Flavoprot_Pyr_Nucl_cyt_Rdtase"/>
</dbReference>
<keyword evidence="8" id="KW-0411">Iron-sulfur</keyword>
<dbReference type="SUPFAM" id="SSF52343">
    <property type="entry name" value="Ferredoxin reductase-like, C-terminal NADP-linked domain"/>
    <property type="match status" value="1"/>
</dbReference>
<dbReference type="Proteomes" id="UP000238949">
    <property type="component" value="Unassembled WGS sequence"/>
</dbReference>
<evidence type="ECO:0000256" key="12">
    <source>
        <dbReference type="SAM" id="MobiDB-lite"/>
    </source>
</evidence>
<dbReference type="PRINTS" id="PR00371">
    <property type="entry name" value="FPNCR"/>
</dbReference>
<feature type="region of interest" description="Disordered" evidence="12">
    <location>
        <begin position="251"/>
        <end position="272"/>
    </location>
</feature>
<dbReference type="InterPro" id="IPR001433">
    <property type="entry name" value="OxRdtase_FAD/NAD-bd"/>
</dbReference>
<feature type="region of interest" description="Disordered" evidence="12">
    <location>
        <begin position="35"/>
        <end position="83"/>
    </location>
</feature>
<dbReference type="PROSITE" id="PS00197">
    <property type="entry name" value="2FE2S_FER_1"/>
    <property type="match status" value="1"/>
</dbReference>
<dbReference type="Gene3D" id="3.40.50.80">
    <property type="entry name" value="Nucleotide-binding domain of ferredoxin-NADP reductase (FNR) module"/>
    <property type="match status" value="1"/>
</dbReference>
<feature type="transmembrane region" description="Helical" evidence="13">
    <location>
        <begin position="214"/>
        <end position="234"/>
    </location>
</feature>
<dbReference type="EMBL" id="PVNP01000160">
    <property type="protein sequence ID" value="PRO72814.1"/>
    <property type="molecule type" value="Genomic_DNA"/>
</dbReference>
<comment type="similarity">
    <text evidence="11">In the N-terminal section; belongs to the FAD-binding oxidoreductase type 6 family.</text>
</comment>
<keyword evidence="4" id="KW-0479">Metal-binding</keyword>
<evidence type="ECO:0000256" key="9">
    <source>
        <dbReference type="ARBA" id="ARBA00023075"/>
    </source>
</evidence>
<keyword evidence="13" id="KW-1133">Transmembrane helix</keyword>
<dbReference type="InterPro" id="IPR008333">
    <property type="entry name" value="Cbr1-like_FAD-bd_dom"/>
</dbReference>
<evidence type="ECO:0000256" key="4">
    <source>
        <dbReference type="ARBA" id="ARBA00022723"/>
    </source>
</evidence>
<evidence type="ECO:0000313" key="16">
    <source>
        <dbReference type="EMBL" id="PRO72814.1"/>
    </source>
</evidence>
<dbReference type="Gene3D" id="2.40.30.10">
    <property type="entry name" value="Translation factors"/>
    <property type="match status" value="1"/>
</dbReference>
<dbReference type="SUPFAM" id="SSF63380">
    <property type="entry name" value="Riboflavin synthase domain-like"/>
    <property type="match status" value="1"/>
</dbReference>
<evidence type="ECO:0000256" key="11">
    <source>
        <dbReference type="ARBA" id="ARBA00061434"/>
    </source>
</evidence>
<name>A0A2S9V8Q5_9ALTE</name>
<evidence type="ECO:0000256" key="10">
    <source>
        <dbReference type="ARBA" id="ARBA00034078"/>
    </source>
</evidence>
<dbReference type="GO" id="GO:0016491">
    <property type="term" value="F:oxidoreductase activity"/>
    <property type="evidence" value="ECO:0007669"/>
    <property type="project" value="UniProtKB-KW"/>
</dbReference>
<comment type="caution">
    <text evidence="16">The sequence shown here is derived from an EMBL/GenBank/DDBJ whole genome shotgun (WGS) entry which is preliminary data.</text>
</comment>
<dbReference type="Pfam" id="PF00111">
    <property type="entry name" value="Fer2"/>
    <property type="match status" value="1"/>
</dbReference>
<dbReference type="PROSITE" id="PS51085">
    <property type="entry name" value="2FE2S_FER_2"/>
    <property type="match status" value="1"/>
</dbReference>
<keyword evidence="5" id="KW-0274">FAD</keyword>
<dbReference type="InterPro" id="IPR017938">
    <property type="entry name" value="Riboflavin_synthase-like_b-brl"/>
</dbReference>
<dbReference type="InterPro" id="IPR039261">
    <property type="entry name" value="FNR_nucleotide-bd"/>
</dbReference>
<keyword evidence="13" id="KW-0812">Transmembrane</keyword>
<dbReference type="InterPro" id="IPR006058">
    <property type="entry name" value="2Fe2S_fd_BS"/>
</dbReference>
<dbReference type="GO" id="GO:0046872">
    <property type="term" value="F:metal ion binding"/>
    <property type="evidence" value="ECO:0007669"/>
    <property type="project" value="UniProtKB-KW"/>
</dbReference>
<keyword evidence="7" id="KW-0408">Iron</keyword>
<sequence>MTRGSKRASIIHRYCVILNVVLFFVIINAHAQQQTEDSEHASHHPEAANGPIVAASTDSPPLANQVKGQPGNANAMMGPGMAKGMDKMMEKMGAPKPKDLYPTLMRMQSTTPEQRDSILGKASARMQQGSEQLTTGFESLARAAAVDDYTQMQVAVETVKEGIAHFDSGLAAKRAIQDGQDPRRVALTWFKSQMNLLPSSPVNDSSTLFGMTPFHTAVMLVLLIFTVVMVYVYGFKMRRAAALLEELRSTETASASAPTKQTSPNEIPTNAPVGTDAVLIPATAHVLPSTTMSPRKGVYSGSMQVTGIFHETHDVKTFRLASADGQVIPFSFEPGQFVTFTLTIDGVEKPVKRSYTIASSPTEQYYFEVTIKREEFGVVSRHMHDVVNVGDTLSIKAPGGKFYFNGQDASSVVLISGGVGITPMMSAVRYLTTTCWDGDIYFLFCTRTSNDFIFEQELKYLQARHPRLKVLVSMTQADGTSWMGPQGRFSSALINEFVPDIALKTAHICGPPAMMDATKDILSELGMPEANIKTEAFGGASPKKTATKTEVAPNTPVNNTRQVRFSLSNAQAQAGTDETVLDVADGLDVDIENSCRAGSCGSCKVKLLRGDVDMEVDDGLEPEDRVSGYILACQAIPKTDVEVEA</sequence>
<keyword evidence="9" id="KW-0830">Ubiquinone</keyword>
<keyword evidence="13" id="KW-0472">Membrane</keyword>
<dbReference type="GO" id="GO:0051537">
    <property type="term" value="F:2 iron, 2 sulfur cluster binding"/>
    <property type="evidence" value="ECO:0007669"/>
    <property type="project" value="UniProtKB-KW"/>
</dbReference>
<evidence type="ECO:0000256" key="7">
    <source>
        <dbReference type="ARBA" id="ARBA00023004"/>
    </source>
</evidence>
<feature type="domain" description="FAD-binding FR-type" evidence="15">
    <location>
        <begin position="298"/>
        <end position="405"/>
    </location>
</feature>
<accession>A0A2S9V8Q5</accession>
<dbReference type="Pfam" id="PF00970">
    <property type="entry name" value="FAD_binding_6"/>
    <property type="match status" value="1"/>
</dbReference>
<dbReference type="InterPro" id="IPR017927">
    <property type="entry name" value="FAD-bd_FR_type"/>
</dbReference>
<dbReference type="CDD" id="cd00207">
    <property type="entry name" value="fer2"/>
    <property type="match status" value="1"/>
</dbReference>
<evidence type="ECO:0000256" key="6">
    <source>
        <dbReference type="ARBA" id="ARBA00023002"/>
    </source>
</evidence>
<dbReference type="PROSITE" id="PS51384">
    <property type="entry name" value="FAD_FR"/>
    <property type="match status" value="1"/>
</dbReference>
<evidence type="ECO:0000256" key="13">
    <source>
        <dbReference type="SAM" id="Phobius"/>
    </source>
</evidence>
<comment type="cofactor">
    <cofactor evidence="1">
        <name>FAD</name>
        <dbReference type="ChEBI" id="CHEBI:57692"/>
    </cofactor>
</comment>
<dbReference type="PANTHER" id="PTHR47354">
    <property type="entry name" value="NADH OXIDOREDUCTASE HCR"/>
    <property type="match status" value="1"/>
</dbReference>
<dbReference type="InterPro" id="IPR001041">
    <property type="entry name" value="2Fe-2S_ferredoxin-type"/>
</dbReference>
<reference evidence="17" key="1">
    <citation type="journal article" date="2020" name="Int. J. Syst. Evol. Microbiol.">
        <title>Alteromonas alba sp. nov., a marine bacterium isolated from the seawater of the West Pacific Ocean.</title>
        <authorList>
            <person name="Sun C."/>
            <person name="Wu Y.-H."/>
            <person name="Xamxidin M."/>
            <person name="Cheng H."/>
            <person name="Xu X.-W."/>
        </authorList>
    </citation>
    <scope>NUCLEOTIDE SEQUENCE [LARGE SCALE GENOMIC DNA]</scope>
    <source>
        <strain evidence="17">190</strain>
    </source>
</reference>
<dbReference type="InterPro" id="IPR012675">
    <property type="entry name" value="Beta-grasp_dom_sf"/>
</dbReference>
<evidence type="ECO:0000256" key="8">
    <source>
        <dbReference type="ARBA" id="ARBA00023014"/>
    </source>
</evidence>
<evidence type="ECO:0000313" key="17">
    <source>
        <dbReference type="Proteomes" id="UP000238949"/>
    </source>
</evidence>
<gene>
    <name evidence="16" type="ORF">C6Y40_14770</name>
</gene>
<dbReference type="RefSeq" id="WP_105935248.1">
    <property type="nucleotide sequence ID" value="NZ_PVNP01000160.1"/>
</dbReference>
<dbReference type="SUPFAM" id="SSF54292">
    <property type="entry name" value="2Fe-2S ferredoxin-like"/>
    <property type="match status" value="1"/>
</dbReference>
<keyword evidence="17" id="KW-1185">Reference proteome</keyword>
<dbReference type="CDD" id="cd06217">
    <property type="entry name" value="FNR_iron_sulfur_binding_3"/>
    <property type="match status" value="1"/>
</dbReference>
<protein>
    <submittedName>
        <fullName evidence="16">NADH oxidoreductase</fullName>
    </submittedName>
</protein>
<evidence type="ECO:0000259" key="14">
    <source>
        <dbReference type="PROSITE" id="PS51085"/>
    </source>
</evidence>
<evidence type="ECO:0000256" key="2">
    <source>
        <dbReference type="ARBA" id="ARBA00022630"/>
    </source>
</evidence>
<dbReference type="Pfam" id="PF00175">
    <property type="entry name" value="NAD_binding_1"/>
    <property type="match status" value="1"/>
</dbReference>
<keyword evidence="6" id="KW-0560">Oxidoreductase</keyword>
<dbReference type="PRINTS" id="PR00406">
    <property type="entry name" value="CYTB5RDTASE"/>
</dbReference>
<comment type="cofactor">
    <cofactor evidence="10">
        <name>[2Fe-2S] cluster</name>
        <dbReference type="ChEBI" id="CHEBI:190135"/>
    </cofactor>
</comment>
<keyword evidence="2" id="KW-0285">Flavoprotein</keyword>
<organism evidence="16 17">
    <name type="scientific">Alteromonas alba</name>
    <dbReference type="NCBI Taxonomy" id="2079529"/>
    <lineage>
        <taxon>Bacteria</taxon>
        <taxon>Pseudomonadati</taxon>
        <taxon>Pseudomonadota</taxon>
        <taxon>Gammaproteobacteria</taxon>
        <taxon>Alteromonadales</taxon>
        <taxon>Alteromonadaceae</taxon>
        <taxon>Alteromonas/Salinimonas group</taxon>
        <taxon>Alteromonas</taxon>
    </lineage>
</organism>